<evidence type="ECO:0000313" key="3">
    <source>
        <dbReference type="Proteomes" id="UP000322159"/>
    </source>
</evidence>
<keyword evidence="1" id="KW-1133">Transmembrane helix</keyword>
<dbReference type="Proteomes" id="UP000322159">
    <property type="component" value="Chromosome"/>
</dbReference>
<feature type="transmembrane region" description="Helical" evidence="1">
    <location>
        <begin position="59"/>
        <end position="78"/>
    </location>
</feature>
<dbReference type="KEGG" id="lyk:FLP23_05025"/>
<protein>
    <recommendedName>
        <fullName evidence="4">ECF transporter S component</fullName>
    </recommendedName>
</protein>
<feature type="transmembrane region" description="Helical" evidence="1">
    <location>
        <begin position="140"/>
        <end position="162"/>
    </location>
</feature>
<name>A0A5C1Y868_9MICO</name>
<reference evidence="2 3" key="1">
    <citation type="submission" date="2019-09" db="EMBL/GenBank/DDBJ databases">
        <title>Genome sequencing of strain KACC 19322.</title>
        <authorList>
            <person name="Heo J."/>
            <person name="Kim S.-J."/>
            <person name="Kim J.-S."/>
            <person name="Hong S.-B."/>
            <person name="Kwon S.-W."/>
        </authorList>
    </citation>
    <scope>NUCLEOTIDE SEQUENCE [LARGE SCALE GENOMIC DNA]</scope>
    <source>
        <strain evidence="2 3">KACC 19322</strain>
    </source>
</reference>
<proteinExistence type="predicted"/>
<keyword evidence="3" id="KW-1185">Reference proteome</keyword>
<organism evidence="2 3">
    <name type="scientific">Protaetiibacter larvae</name>
    <dbReference type="NCBI Taxonomy" id="2592654"/>
    <lineage>
        <taxon>Bacteria</taxon>
        <taxon>Bacillati</taxon>
        <taxon>Actinomycetota</taxon>
        <taxon>Actinomycetes</taxon>
        <taxon>Micrococcales</taxon>
        <taxon>Microbacteriaceae</taxon>
        <taxon>Protaetiibacter</taxon>
    </lineage>
</organism>
<keyword evidence="1" id="KW-0812">Transmembrane</keyword>
<sequence length="191" mass="20374">MTTRLLLSCAAIAVVLGLASIPNAYLFNLLAVTAPWALGVATIGYILPGVLAQAALRRGGVGLLTQLLAGLVATPFVPTGVAALIAWVLLGILIELPFLIGLYRYWKPWLFWVSAVWVTAFYAFYWGLYYDSPASGPLVLFGQPAVLLAAMLLTTALALLLARLIARTGALRGIQAPVDRRKRRAAEPSAA</sequence>
<dbReference type="EMBL" id="CP043504">
    <property type="protein sequence ID" value="QEO09425.1"/>
    <property type="molecule type" value="Genomic_DNA"/>
</dbReference>
<evidence type="ECO:0000313" key="2">
    <source>
        <dbReference type="EMBL" id="QEO09425.1"/>
    </source>
</evidence>
<gene>
    <name evidence="2" type="ORF">FLP23_05025</name>
</gene>
<dbReference type="RefSeq" id="WP_149324847.1">
    <property type="nucleotide sequence ID" value="NZ_CP043504.1"/>
</dbReference>
<feature type="transmembrane region" description="Helical" evidence="1">
    <location>
        <begin position="29"/>
        <end position="47"/>
    </location>
</feature>
<evidence type="ECO:0008006" key="4">
    <source>
        <dbReference type="Google" id="ProtNLM"/>
    </source>
</evidence>
<dbReference type="Pfam" id="PF09819">
    <property type="entry name" value="ABC_cobalt"/>
    <property type="match status" value="1"/>
</dbReference>
<keyword evidence="1" id="KW-0472">Membrane</keyword>
<feature type="transmembrane region" description="Helical" evidence="1">
    <location>
        <begin position="84"/>
        <end position="102"/>
    </location>
</feature>
<dbReference type="AlphaFoldDB" id="A0A5C1Y868"/>
<feature type="transmembrane region" description="Helical" evidence="1">
    <location>
        <begin position="109"/>
        <end position="128"/>
    </location>
</feature>
<dbReference type="OrthoDB" id="3292509at2"/>
<dbReference type="InterPro" id="IPR017195">
    <property type="entry name" value="ABC_thiamin-permease_prd"/>
</dbReference>
<evidence type="ECO:0000256" key="1">
    <source>
        <dbReference type="SAM" id="Phobius"/>
    </source>
</evidence>
<accession>A0A5C1Y868</accession>